<evidence type="ECO:0000313" key="2">
    <source>
        <dbReference type="EMBL" id="MDQ8195703.1"/>
    </source>
</evidence>
<evidence type="ECO:0000256" key="1">
    <source>
        <dbReference type="SAM" id="SignalP"/>
    </source>
</evidence>
<gene>
    <name evidence="2" type="ORF">QEH59_14810</name>
</gene>
<reference evidence="2 3" key="1">
    <citation type="submission" date="2023-04" db="EMBL/GenBank/DDBJ databases">
        <title>A novel bacteria isolated from coastal sediment.</title>
        <authorList>
            <person name="Liu X.-J."/>
            <person name="Du Z.-J."/>
        </authorList>
    </citation>
    <scope>NUCLEOTIDE SEQUENCE [LARGE SCALE GENOMIC DNA]</scope>
    <source>
        <strain evidence="2 3">SDUM461004</strain>
    </source>
</reference>
<keyword evidence="1" id="KW-0732">Signal</keyword>
<feature type="signal peptide" evidence="1">
    <location>
        <begin position="1"/>
        <end position="26"/>
    </location>
</feature>
<organism evidence="2 3">
    <name type="scientific">Thalassobacterium sedimentorum</name>
    <dbReference type="NCBI Taxonomy" id="3041258"/>
    <lineage>
        <taxon>Bacteria</taxon>
        <taxon>Pseudomonadati</taxon>
        <taxon>Verrucomicrobiota</taxon>
        <taxon>Opitutia</taxon>
        <taxon>Puniceicoccales</taxon>
        <taxon>Coraliomargaritaceae</taxon>
        <taxon>Thalassobacterium</taxon>
    </lineage>
</organism>
<feature type="chain" id="PRO_5045999472" description="Tetratricopeptide repeat protein" evidence="1">
    <location>
        <begin position="27"/>
        <end position="643"/>
    </location>
</feature>
<accession>A0ABU1ALN9</accession>
<dbReference type="EMBL" id="JARXIC010000030">
    <property type="protein sequence ID" value="MDQ8195703.1"/>
    <property type="molecule type" value="Genomic_DNA"/>
</dbReference>
<proteinExistence type="predicted"/>
<evidence type="ECO:0000313" key="3">
    <source>
        <dbReference type="Proteomes" id="UP001243717"/>
    </source>
</evidence>
<sequence length="643" mass="72040">MWKHCANTSRLVSYMTLSLLPLWLSAQGGFPVNGGATTTPQSQPAQANASAPAGGIFESNAFLEMANRVFDPSSDSMDFENGSFEWKGKNFNLSEQRAFRSRFERFLLASPTEEEEQYAQLMGDIIERLSVSNNNSDDAILDTWELLFRASRFDLDGGNSTIVANQVFNAWRIRKESRGVSMNQRELQQVRKYQQEIVANRAMALKSLREKRLRETRVDGQGNADAQASGDTEAVTSEAAFRMLDLAETEAKILALETQSAMTGLQAKLQFQSQIVSFMIQRRFEHALVLAGFYQSIFKGSHQALEVGKEQLQEFIPGSDLAFTVDSMTFIAREAINDVNKGVEAVNAAYNENRNLIALERLQEVFFLGEYLTELNRIPTPQRRHMLDLYRGLIEAGELAEAKDYDGVSELAVNIAKLAEDFPKNRVLSSVETAKSMSDMAVFAASQYRNLGDIDKARSELQTAIDIWPSNPSIREFQQETTKLATAGSQGVQIFDDLYKRMDRRGIYERRMDLGFALAEDTQRRPLLMEVVEQVARIDLLVSQSEELVKQGEAYAAWELLVEAAKIDRSDGPMNQARAELAPRVADFVLLLDRAEQQAEDGHHAGALAAYLAAQDIYPVSRLCRQGIQRETEALMAGLRAQE</sequence>
<evidence type="ECO:0008006" key="4">
    <source>
        <dbReference type="Google" id="ProtNLM"/>
    </source>
</evidence>
<dbReference type="SUPFAM" id="SSF48452">
    <property type="entry name" value="TPR-like"/>
    <property type="match status" value="1"/>
</dbReference>
<dbReference type="InterPro" id="IPR011990">
    <property type="entry name" value="TPR-like_helical_dom_sf"/>
</dbReference>
<keyword evidence="3" id="KW-1185">Reference proteome</keyword>
<dbReference type="Proteomes" id="UP001243717">
    <property type="component" value="Unassembled WGS sequence"/>
</dbReference>
<comment type="caution">
    <text evidence="2">The sequence shown here is derived from an EMBL/GenBank/DDBJ whole genome shotgun (WGS) entry which is preliminary data.</text>
</comment>
<dbReference type="RefSeq" id="WP_308986154.1">
    <property type="nucleotide sequence ID" value="NZ_JARXIC010000030.1"/>
</dbReference>
<name>A0ABU1ALN9_9BACT</name>
<protein>
    <recommendedName>
        <fullName evidence="4">Tetratricopeptide repeat protein</fullName>
    </recommendedName>
</protein>